<evidence type="ECO:0000313" key="2">
    <source>
        <dbReference type="Proteomes" id="UP000520814"/>
    </source>
</evidence>
<sequence length="218" mass="23494">MVTLEKTPPALSVEKLKGIKGILARFTTKTSAVAKRNHNISIATESIDGTLLSPGETFSLNEVVGKRTQARGYRTAMVFVAAETVPGVGGGVSQVTGTLFNAAALAGLRIDAVNPHSRPVSYLPLGRDATVAYGDKDLKFTNTTRGPVYIGYSFIGQTLQATLWGAPPPGRTVTLTPRVVHLGPGRIDVELYRTIKVGGKVIQKERLLRHQYRWTPKS</sequence>
<protein>
    <submittedName>
        <fullName evidence="1">Vancomycin resistance protein YoaR</fullName>
    </submittedName>
</protein>
<dbReference type="Pfam" id="PF04294">
    <property type="entry name" value="VanW"/>
    <property type="match status" value="1"/>
</dbReference>
<dbReference type="PANTHER" id="PTHR35788">
    <property type="entry name" value="EXPORTED PROTEIN-RELATED"/>
    <property type="match status" value="1"/>
</dbReference>
<name>A0A7W9W977_ARMRO</name>
<dbReference type="EMBL" id="JACHGW010000004">
    <property type="protein sequence ID" value="MBB6052905.1"/>
    <property type="molecule type" value="Genomic_DNA"/>
</dbReference>
<proteinExistence type="predicted"/>
<reference evidence="1 2" key="1">
    <citation type="submission" date="2020-08" db="EMBL/GenBank/DDBJ databases">
        <title>Genomic Encyclopedia of Type Strains, Phase IV (KMG-IV): sequencing the most valuable type-strain genomes for metagenomic binning, comparative biology and taxonomic classification.</title>
        <authorList>
            <person name="Goeker M."/>
        </authorList>
    </citation>
    <scope>NUCLEOTIDE SEQUENCE [LARGE SCALE GENOMIC DNA]</scope>
    <source>
        <strain evidence="1 2">DSM 23562</strain>
    </source>
</reference>
<dbReference type="PANTHER" id="PTHR35788:SF1">
    <property type="entry name" value="EXPORTED PROTEIN"/>
    <property type="match status" value="1"/>
</dbReference>
<dbReference type="Proteomes" id="UP000520814">
    <property type="component" value="Unassembled WGS sequence"/>
</dbReference>
<organism evidence="1 2">
    <name type="scientific">Armatimonas rosea</name>
    <dbReference type="NCBI Taxonomy" id="685828"/>
    <lineage>
        <taxon>Bacteria</taxon>
        <taxon>Bacillati</taxon>
        <taxon>Armatimonadota</taxon>
        <taxon>Armatimonadia</taxon>
        <taxon>Armatimonadales</taxon>
        <taxon>Armatimonadaceae</taxon>
        <taxon>Armatimonas</taxon>
    </lineage>
</organism>
<gene>
    <name evidence="1" type="ORF">HNQ39_004726</name>
</gene>
<dbReference type="InterPro" id="IPR007391">
    <property type="entry name" value="Vancomycin_resist_VanW"/>
</dbReference>
<comment type="caution">
    <text evidence="1">The sequence shown here is derived from an EMBL/GenBank/DDBJ whole genome shotgun (WGS) entry which is preliminary data.</text>
</comment>
<evidence type="ECO:0000313" key="1">
    <source>
        <dbReference type="EMBL" id="MBB6052905.1"/>
    </source>
</evidence>
<dbReference type="InterPro" id="IPR052913">
    <property type="entry name" value="Glycopeptide_resist_protein"/>
</dbReference>
<dbReference type="AlphaFoldDB" id="A0A7W9W977"/>
<accession>A0A7W9W977</accession>
<keyword evidence="2" id="KW-1185">Reference proteome</keyword>